<dbReference type="Gene3D" id="3.30.2010.10">
    <property type="entry name" value="Metalloproteases ('zincins'), catalytic domain"/>
    <property type="match status" value="1"/>
</dbReference>
<name>A0A382K7M0_9ZZZZ</name>
<sequence length="184" mass="20990">MIARTYLLQGVEIRVWVRRSRKARRLSVSVDARTGRPHLVIPFRVTYAEADQFLQLESKWLLNKLKELPPRIPFENGASVPLLGHKCCIKHLPLLPPGVSHEGHELVVGGKNDEIKHRITEWLKKLARQKLTELASQKIQATEHRSPVVNVRDPTTRWGSCSKNGRLSFSWRLILAPPSVMDTS</sequence>
<accession>A0A382K7M0</accession>
<dbReference type="PANTHER" id="PTHR30399:SF1">
    <property type="entry name" value="UTP PYROPHOSPHATASE"/>
    <property type="match status" value="1"/>
</dbReference>
<gene>
    <name evidence="2" type="ORF">METZ01_LOCUS271525</name>
</gene>
<dbReference type="InterPro" id="IPR053136">
    <property type="entry name" value="UTP_pyrophosphatase-like"/>
</dbReference>
<protein>
    <recommendedName>
        <fullName evidence="1">YgjP-like metallopeptidase domain-containing protein</fullName>
    </recommendedName>
</protein>
<dbReference type="InterPro" id="IPR002725">
    <property type="entry name" value="YgjP-like_metallopeptidase"/>
</dbReference>
<dbReference type="AlphaFoldDB" id="A0A382K7M0"/>
<reference evidence="2" key="1">
    <citation type="submission" date="2018-05" db="EMBL/GenBank/DDBJ databases">
        <authorList>
            <person name="Lanie J.A."/>
            <person name="Ng W.-L."/>
            <person name="Kazmierczak K.M."/>
            <person name="Andrzejewski T.M."/>
            <person name="Davidsen T.M."/>
            <person name="Wayne K.J."/>
            <person name="Tettelin H."/>
            <person name="Glass J.I."/>
            <person name="Rusch D."/>
            <person name="Podicherti R."/>
            <person name="Tsui H.-C.T."/>
            <person name="Winkler M.E."/>
        </authorList>
    </citation>
    <scope>NUCLEOTIDE SEQUENCE</scope>
</reference>
<dbReference type="PANTHER" id="PTHR30399">
    <property type="entry name" value="UNCHARACTERIZED PROTEIN YGJP"/>
    <property type="match status" value="1"/>
</dbReference>
<feature type="domain" description="YgjP-like metallopeptidase" evidence="1">
    <location>
        <begin position="25"/>
        <end position="182"/>
    </location>
</feature>
<dbReference type="EMBL" id="UINC01078016">
    <property type="protein sequence ID" value="SVC18671.1"/>
    <property type="molecule type" value="Genomic_DNA"/>
</dbReference>
<proteinExistence type="predicted"/>
<evidence type="ECO:0000313" key="2">
    <source>
        <dbReference type="EMBL" id="SVC18671.1"/>
    </source>
</evidence>
<dbReference type="Pfam" id="PF01863">
    <property type="entry name" value="YgjP-like"/>
    <property type="match status" value="1"/>
</dbReference>
<dbReference type="CDD" id="cd07344">
    <property type="entry name" value="M48_yhfN_like"/>
    <property type="match status" value="1"/>
</dbReference>
<organism evidence="2">
    <name type="scientific">marine metagenome</name>
    <dbReference type="NCBI Taxonomy" id="408172"/>
    <lineage>
        <taxon>unclassified sequences</taxon>
        <taxon>metagenomes</taxon>
        <taxon>ecological metagenomes</taxon>
    </lineage>
</organism>
<evidence type="ECO:0000259" key="1">
    <source>
        <dbReference type="Pfam" id="PF01863"/>
    </source>
</evidence>